<sequence length="187" mass="20626">MSDDARFGGPTIPDAEFSSLNLKDVPTNSSEESTTSTGFGRLPRKLDANLIFAGSVLVSGPSPAALNEDIIGRYLGGDPSSELYYDTAKNWIQACLTHSKCNKTVSGSTRIDPRSSPLPTRVIELTREGGRQRLHLRETEGLHDAYITLTHRWNNGTELCKQPPKITKRDCWSANLASYHNYSGMRL</sequence>
<evidence type="ECO:0000313" key="3">
    <source>
        <dbReference type="Proteomes" id="UP000184330"/>
    </source>
</evidence>
<gene>
    <name evidence="2" type="ORF">PAC_10035</name>
</gene>
<reference evidence="2 3" key="1">
    <citation type="submission" date="2016-03" db="EMBL/GenBank/DDBJ databases">
        <authorList>
            <person name="Ploux O."/>
        </authorList>
    </citation>
    <scope>NUCLEOTIDE SEQUENCE [LARGE SCALE GENOMIC DNA]</scope>
    <source>
        <strain evidence="2 3">UAMH 11012</strain>
    </source>
</reference>
<protein>
    <submittedName>
        <fullName evidence="2">Uncharacterized protein</fullName>
    </submittedName>
</protein>
<evidence type="ECO:0000256" key="1">
    <source>
        <dbReference type="SAM" id="MobiDB-lite"/>
    </source>
</evidence>
<name>A0A1L7X534_9HELO</name>
<feature type="region of interest" description="Disordered" evidence="1">
    <location>
        <begin position="1"/>
        <end position="40"/>
    </location>
</feature>
<evidence type="ECO:0000313" key="2">
    <source>
        <dbReference type="EMBL" id="CZR60139.1"/>
    </source>
</evidence>
<dbReference type="OrthoDB" id="4161196at2759"/>
<dbReference type="Proteomes" id="UP000184330">
    <property type="component" value="Unassembled WGS sequence"/>
</dbReference>
<organism evidence="2 3">
    <name type="scientific">Phialocephala subalpina</name>
    <dbReference type="NCBI Taxonomy" id="576137"/>
    <lineage>
        <taxon>Eukaryota</taxon>
        <taxon>Fungi</taxon>
        <taxon>Dikarya</taxon>
        <taxon>Ascomycota</taxon>
        <taxon>Pezizomycotina</taxon>
        <taxon>Leotiomycetes</taxon>
        <taxon>Helotiales</taxon>
        <taxon>Mollisiaceae</taxon>
        <taxon>Phialocephala</taxon>
        <taxon>Phialocephala fortinii species complex</taxon>
    </lineage>
</organism>
<dbReference type="EMBL" id="FJOG01000015">
    <property type="protein sequence ID" value="CZR60139.1"/>
    <property type="molecule type" value="Genomic_DNA"/>
</dbReference>
<feature type="compositionally biased region" description="Low complexity" evidence="1">
    <location>
        <begin position="27"/>
        <end position="37"/>
    </location>
</feature>
<accession>A0A1L7X534</accession>
<dbReference type="AlphaFoldDB" id="A0A1L7X534"/>
<keyword evidence="3" id="KW-1185">Reference proteome</keyword>
<proteinExistence type="predicted"/>